<sequence length="167" mass="19453">MQNVQLSWNLYKTELEDTVEKHCKNCGHTALFTDTHIRRHNANGKNIYRFAIYKCEKGHTWNKKLHIYKTYSEHVETVDMLQEERQETINNISILPYENAGLTELTILLESVYGLFRIDKALATYISEWSRTVIIEKIKKGSIHLNGQHIKPNAKLAAGDCISIYMR</sequence>
<keyword evidence="3" id="KW-1185">Reference proteome</keyword>
<dbReference type="EMBL" id="JBAWSV010000003">
    <property type="protein sequence ID" value="MEI4830128.1"/>
    <property type="molecule type" value="Genomic_DNA"/>
</dbReference>
<proteinExistence type="predicted"/>
<dbReference type="CDD" id="cd00165">
    <property type="entry name" value="S4"/>
    <property type="match status" value="1"/>
</dbReference>
<dbReference type="Proteomes" id="UP001367922">
    <property type="component" value="Unassembled WGS sequence"/>
</dbReference>
<accession>A0ABU8FYQ9</accession>
<protein>
    <submittedName>
        <fullName evidence="2">Cytoplasmic protein</fullName>
    </submittedName>
</protein>
<evidence type="ECO:0000256" key="1">
    <source>
        <dbReference type="PROSITE-ProRule" id="PRU00182"/>
    </source>
</evidence>
<evidence type="ECO:0000313" key="3">
    <source>
        <dbReference type="Proteomes" id="UP001367922"/>
    </source>
</evidence>
<name>A0ABU8FYQ9_9BACI</name>
<gene>
    <name evidence="2" type="ORF">WAX78_11750</name>
</gene>
<evidence type="ECO:0000313" key="2">
    <source>
        <dbReference type="EMBL" id="MEI4830128.1"/>
    </source>
</evidence>
<organism evidence="2 3">
    <name type="scientific">Bacillus yunxiaonensis</name>
    <dbReference type="NCBI Taxonomy" id="3127665"/>
    <lineage>
        <taxon>Bacteria</taxon>
        <taxon>Bacillati</taxon>
        <taxon>Bacillota</taxon>
        <taxon>Bacilli</taxon>
        <taxon>Bacillales</taxon>
        <taxon>Bacillaceae</taxon>
        <taxon>Bacillus</taxon>
    </lineage>
</organism>
<dbReference type="Gene3D" id="3.10.290.10">
    <property type="entry name" value="RNA-binding S4 domain"/>
    <property type="match status" value="1"/>
</dbReference>
<dbReference type="RefSeq" id="WP_336482448.1">
    <property type="nucleotide sequence ID" value="NZ_JBAWSV010000003.1"/>
</dbReference>
<comment type="caution">
    <text evidence="2">The sequence shown here is derived from an EMBL/GenBank/DDBJ whole genome shotgun (WGS) entry which is preliminary data.</text>
</comment>
<dbReference type="PROSITE" id="PS50889">
    <property type="entry name" value="S4"/>
    <property type="match status" value="1"/>
</dbReference>
<reference evidence="2 3" key="1">
    <citation type="submission" date="2024-01" db="EMBL/GenBank/DDBJ databases">
        <title>Seven novel Bacillus-like species.</title>
        <authorList>
            <person name="Liu G."/>
        </authorList>
    </citation>
    <scope>NUCLEOTIDE SEQUENCE [LARGE SCALE GENOMIC DNA]</scope>
    <source>
        <strain evidence="2 3">FJAT-53711</strain>
    </source>
</reference>
<dbReference type="InterPro" id="IPR036986">
    <property type="entry name" value="S4_RNA-bd_sf"/>
</dbReference>
<dbReference type="SUPFAM" id="SSF55174">
    <property type="entry name" value="Alpha-L RNA-binding motif"/>
    <property type="match status" value="1"/>
</dbReference>
<keyword evidence="1" id="KW-0694">RNA-binding</keyword>